<sequence length="231" mass="24701">MKTLSKLIALACVASMTFLWTGNALAADHSKKMQTTYQLKDFSKISVHGNVRVLISNADKNQLSVLSKESLVNKKLRFEVKNGELQIISTADACTEAPIVLLNTCNLTSITADGNASIESPKTFNALELSVDLAGGSSADLDLDVFALTSKVLEGSSIMVKGSADTHTIKTDRSACIDGSLFVVSKCYAELNGINSFKAFVKDTFDYVNDDASKVTFAGSTVLISAKNQLN</sequence>
<evidence type="ECO:0000313" key="4">
    <source>
        <dbReference type="Proteomes" id="UP001155182"/>
    </source>
</evidence>
<evidence type="ECO:0000313" key="3">
    <source>
        <dbReference type="EMBL" id="MCO4294809.1"/>
    </source>
</evidence>
<evidence type="ECO:0000259" key="2">
    <source>
        <dbReference type="Pfam" id="PF10988"/>
    </source>
</evidence>
<feature type="signal peptide" evidence="1">
    <location>
        <begin position="1"/>
        <end position="26"/>
    </location>
</feature>
<dbReference type="RefSeq" id="WP_252589843.1">
    <property type="nucleotide sequence ID" value="NZ_JAMWYS010000062.1"/>
</dbReference>
<feature type="chain" id="PRO_5040737211" evidence="1">
    <location>
        <begin position="27"/>
        <end position="231"/>
    </location>
</feature>
<organism evidence="3 4">
    <name type="scientific">Solitalea agri</name>
    <dbReference type="NCBI Taxonomy" id="2953739"/>
    <lineage>
        <taxon>Bacteria</taxon>
        <taxon>Pseudomonadati</taxon>
        <taxon>Bacteroidota</taxon>
        <taxon>Sphingobacteriia</taxon>
        <taxon>Sphingobacteriales</taxon>
        <taxon>Sphingobacteriaceae</taxon>
        <taxon>Solitalea</taxon>
    </lineage>
</organism>
<keyword evidence="1" id="KW-0732">Signal</keyword>
<feature type="domain" description="Putative auto-transporter adhesin head GIN" evidence="2">
    <location>
        <begin position="41"/>
        <end position="215"/>
    </location>
</feature>
<dbReference type="AlphaFoldDB" id="A0A9X2F4V0"/>
<comment type="caution">
    <text evidence="3">The sequence shown here is derived from an EMBL/GenBank/DDBJ whole genome shotgun (WGS) entry which is preliminary data.</text>
</comment>
<evidence type="ECO:0000256" key="1">
    <source>
        <dbReference type="SAM" id="SignalP"/>
    </source>
</evidence>
<keyword evidence="4" id="KW-1185">Reference proteome</keyword>
<gene>
    <name evidence="3" type="ORF">NF867_18240</name>
</gene>
<dbReference type="InterPro" id="IPR021255">
    <property type="entry name" value="DUF2807"/>
</dbReference>
<dbReference type="EMBL" id="JAMWYS010000062">
    <property type="protein sequence ID" value="MCO4294809.1"/>
    <property type="molecule type" value="Genomic_DNA"/>
</dbReference>
<proteinExistence type="predicted"/>
<protein>
    <submittedName>
        <fullName evidence="3">DUF2807 domain-containing protein</fullName>
    </submittedName>
</protein>
<dbReference type="Pfam" id="PF10988">
    <property type="entry name" value="DUF2807"/>
    <property type="match status" value="1"/>
</dbReference>
<reference evidence="3" key="1">
    <citation type="submission" date="2022-06" db="EMBL/GenBank/DDBJ databases">
        <title>Solitalea sp. MAHUQ-68 isolated from rhizospheric soil.</title>
        <authorList>
            <person name="Huq M.A."/>
        </authorList>
    </citation>
    <scope>NUCLEOTIDE SEQUENCE</scope>
    <source>
        <strain evidence="3">MAHUQ-68</strain>
    </source>
</reference>
<dbReference type="Gene3D" id="2.160.20.120">
    <property type="match status" value="1"/>
</dbReference>
<accession>A0A9X2F4V0</accession>
<name>A0A9X2F4V0_9SPHI</name>
<dbReference type="Proteomes" id="UP001155182">
    <property type="component" value="Unassembled WGS sequence"/>
</dbReference>